<keyword evidence="3" id="KW-1185">Reference proteome</keyword>
<sequence>MKQLLGILIHLPDKKLTTHNCYAPPATELRLHSIKILQEDCIIVGDFNGHSPNKYCEDLDTKKKKKKEVEDCNHQQLPTVIDKDDVPHSAQELGRQPLPEI</sequence>
<dbReference type="EMBL" id="BLXT01006539">
    <property type="protein sequence ID" value="GFO32040.1"/>
    <property type="molecule type" value="Genomic_DNA"/>
</dbReference>
<proteinExistence type="predicted"/>
<dbReference type="InterPro" id="IPR036691">
    <property type="entry name" value="Endo/exonu/phosph_ase_sf"/>
</dbReference>
<evidence type="ECO:0000256" key="1">
    <source>
        <dbReference type="SAM" id="MobiDB-lite"/>
    </source>
</evidence>
<dbReference type="Proteomes" id="UP000735302">
    <property type="component" value="Unassembled WGS sequence"/>
</dbReference>
<organism evidence="2 3">
    <name type="scientific">Plakobranchus ocellatus</name>
    <dbReference type="NCBI Taxonomy" id="259542"/>
    <lineage>
        <taxon>Eukaryota</taxon>
        <taxon>Metazoa</taxon>
        <taxon>Spiralia</taxon>
        <taxon>Lophotrochozoa</taxon>
        <taxon>Mollusca</taxon>
        <taxon>Gastropoda</taxon>
        <taxon>Heterobranchia</taxon>
        <taxon>Euthyneura</taxon>
        <taxon>Panpulmonata</taxon>
        <taxon>Sacoglossa</taxon>
        <taxon>Placobranchoidea</taxon>
        <taxon>Plakobranchidae</taxon>
        <taxon>Plakobranchus</taxon>
    </lineage>
</organism>
<accession>A0AAV4CKA9</accession>
<reference evidence="2 3" key="1">
    <citation type="journal article" date="2021" name="Elife">
        <title>Chloroplast acquisition without the gene transfer in kleptoplastic sea slugs, Plakobranchus ocellatus.</title>
        <authorList>
            <person name="Maeda T."/>
            <person name="Takahashi S."/>
            <person name="Yoshida T."/>
            <person name="Shimamura S."/>
            <person name="Takaki Y."/>
            <person name="Nagai Y."/>
            <person name="Toyoda A."/>
            <person name="Suzuki Y."/>
            <person name="Arimoto A."/>
            <person name="Ishii H."/>
            <person name="Satoh N."/>
            <person name="Nishiyama T."/>
            <person name="Hasebe M."/>
            <person name="Maruyama T."/>
            <person name="Minagawa J."/>
            <person name="Obokata J."/>
            <person name="Shigenobu S."/>
        </authorList>
    </citation>
    <scope>NUCLEOTIDE SEQUENCE [LARGE SCALE GENOMIC DNA]</scope>
</reference>
<gene>
    <name evidence="2" type="ORF">PoB_005854500</name>
</gene>
<feature type="region of interest" description="Disordered" evidence="1">
    <location>
        <begin position="70"/>
        <end position="101"/>
    </location>
</feature>
<dbReference type="Gene3D" id="3.60.10.10">
    <property type="entry name" value="Endonuclease/exonuclease/phosphatase"/>
    <property type="match status" value="1"/>
</dbReference>
<protein>
    <recommendedName>
        <fullName evidence="4">Endonuclease/exonuclease/phosphatase domain-containing protein</fullName>
    </recommendedName>
</protein>
<comment type="caution">
    <text evidence="2">The sequence shown here is derived from an EMBL/GenBank/DDBJ whole genome shotgun (WGS) entry which is preliminary data.</text>
</comment>
<dbReference type="SUPFAM" id="SSF56219">
    <property type="entry name" value="DNase I-like"/>
    <property type="match status" value="1"/>
</dbReference>
<evidence type="ECO:0000313" key="2">
    <source>
        <dbReference type="EMBL" id="GFO32040.1"/>
    </source>
</evidence>
<name>A0AAV4CKA9_9GAST</name>
<evidence type="ECO:0008006" key="4">
    <source>
        <dbReference type="Google" id="ProtNLM"/>
    </source>
</evidence>
<evidence type="ECO:0000313" key="3">
    <source>
        <dbReference type="Proteomes" id="UP000735302"/>
    </source>
</evidence>
<dbReference type="AlphaFoldDB" id="A0AAV4CKA9"/>